<dbReference type="InterPro" id="IPR019587">
    <property type="entry name" value="Polyketide_cyclase/dehydratase"/>
</dbReference>
<keyword evidence="2" id="KW-1185">Reference proteome</keyword>
<sequence length="168" mass="19409">MKKMIAYIIIGLVIVVGGLSLTSFEINEKVEVKAPIDRVWATIIDFDSYSDWNTQLEYLGGEVKPNGKLHLKLSAEGADPYEFKPTVSHWEEHEKFAWLAITGFPRVFDGEHFFELERIDENTTLVTNREEYRGVMSLIMKNLPMMKTAPEGFKKMNSELKEYIESRN</sequence>
<accession>A0A1X7L1E6</accession>
<dbReference type="STRING" id="1028.SAMN05661096_03348"/>
<dbReference type="CDD" id="cd07822">
    <property type="entry name" value="SRPBCC_4"/>
    <property type="match status" value="1"/>
</dbReference>
<dbReference type="Proteomes" id="UP000193804">
    <property type="component" value="Unassembled WGS sequence"/>
</dbReference>
<gene>
    <name evidence="1" type="ORF">SAMN05661096_03348</name>
</gene>
<protein>
    <recommendedName>
        <fullName evidence="3">Polyketide cyclase / dehydrase and lipid transport</fullName>
    </recommendedName>
</protein>
<dbReference type="EMBL" id="FXAW01000007">
    <property type="protein sequence ID" value="SMG47092.1"/>
    <property type="molecule type" value="Genomic_DNA"/>
</dbReference>
<dbReference type="AlphaFoldDB" id="A0A1X7L1E6"/>
<name>A0A1X7L1E6_9BACT</name>
<dbReference type="PANTHER" id="PTHR36166">
    <property type="entry name" value="CHROMOSOME 9, WHOLE GENOME SHOTGUN SEQUENCE"/>
    <property type="match status" value="1"/>
</dbReference>
<proteinExistence type="predicted"/>
<dbReference type="PANTHER" id="PTHR36166:SF1">
    <property type="entry name" value="SRPBCC DOMAIN-CONTAINING PROTEIN"/>
    <property type="match status" value="1"/>
</dbReference>
<dbReference type="Pfam" id="PF10604">
    <property type="entry name" value="Polyketide_cyc2"/>
    <property type="match status" value="1"/>
</dbReference>
<evidence type="ECO:0008006" key="3">
    <source>
        <dbReference type="Google" id="ProtNLM"/>
    </source>
</evidence>
<evidence type="ECO:0000313" key="2">
    <source>
        <dbReference type="Proteomes" id="UP000193804"/>
    </source>
</evidence>
<evidence type="ECO:0000313" key="1">
    <source>
        <dbReference type="EMBL" id="SMG47092.1"/>
    </source>
</evidence>
<dbReference type="Gene3D" id="3.30.530.20">
    <property type="match status" value="1"/>
</dbReference>
<organism evidence="1 2">
    <name type="scientific">Marivirga sericea</name>
    <dbReference type="NCBI Taxonomy" id="1028"/>
    <lineage>
        <taxon>Bacteria</taxon>
        <taxon>Pseudomonadati</taxon>
        <taxon>Bacteroidota</taxon>
        <taxon>Cytophagia</taxon>
        <taxon>Cytophagales</taxon>
        <taxon>Marivirgaceae</taxon>
        <taxon>Marivirga</taxon>
    </lineage>
</organism>
<dbReference type="SUPFAM" id="SSF55961">
    <property type="entry name" value="Bet v1-like"/>
    <property type="match status" value="1"/>
</dbReference>
<dbReference type="InterPro" id="IPR023393">
    <property type="entry name" value="START-like_dom_sf"/>
</dbReference>
<reference evidence="2" key="1">
    <citation type="submission" date="2017-04" db="EMBL/GenBank/DDBJ databases">
        <authorList>
            <person name="Varghese N."/>
            <person name="Submissions S."/>
        </authorList>
    </citation>
    <scope>NUCLEOTIDE SEQUENCE [LARGE SCALE GENOMIC DNA]</scope>
    <source>
        <strain evidence="2">DSM 4125</strain>
    </source>
</reference>